<dbReference type="InterPro" id="IPR007367">
    <property type="entry name" value="DUF433"/>
</dbReference>
<dbReference type="AlphaFoldDB" id="A0AAU8JCG3"/>
<dbReference type="Pfam" id="PF04255">
    <property type="entry name" value="DUF433"/>
    <property type="match status" value="1"/>
</dbReference>
<dbReference type="PANTHER" id="PTHR34849">
    <property type="entry name" value="SSL5025 PROTEIN"/>
    <property type="match status" value="1"/>
</dbReference>
<name>A0AAU8JCG3_9CYAN</name>
<dbReference type="PANTHER" id="PTHR34849:SF1">
    <property type="entry name" value="SLR0770 PROTEIN"/>
    <property type="match status" value="1"/>
</dbReference>
<sequence>MTSTVTYPHIEKVSGEPAKLQRIPRVLVAQIVMDYLAYGWSVEEICRQHPYLKLSEAHAAMTYYFEHQQEINQEIRTEWEQAEQAKSQLPRSPFFVRIQAKGLR</sequence>
<accession>A0AAU8JCG3</accession>
<dbReference type="SUPFAM" id="SSF46689">
    <property type="entry name" value="Homeodomain-like"/>
    <property type="match status" value="1"/>
</dbReference>
<dbReference type="Gene3D" id="1.10.10.10">
    <property type="entry name" value="Winged helix-like DNA-binding domain superfamily/Winged helix DNA-binding domain"/>
    <property type="match status" value="1"/>
</dbReference>
<protein>
    <submittedName>
        <fullName evidence="1">DUF433 domain-containing protein</fullName>
    </submittedName>
</protein>
<organism evidence="1">
    <name type="scientific">Planktothricoides raciborskii GIHE-MW2</name>
    <dbReference type="NCBI Taxonomy" id="2792601"/>
    <lineage>
        <taxon>Bacteria</taxon>
        <taxon>Bacillati</taxon>
        <taxon>Cyanobacteriota</taxon>
        <taxon>Cyanophyceae</taxon>
        <taxon>Oscillatoriophycideae</taxon>
        <taxon>Oscillatoriales</taxon>
        <taxon>Oscillatoriaceae</taxon>
        <taxon>Planktothricoides</taxon>
    </lineage>
</organism>
<dbReference type="RefSeq" id="WP_190876893.1">
    <property type="nucleotide sequence ID" value="NZ_CP159837.1"/>
</dbReference>
<dbReference type="EMBL" id="CP159837">
    <property type="protein sequence ID" value="XCM36891.1"/>
    <property type="molecule type" value="Genomic_DNA"/>
</dbReference>
<reference evidence="1" key="1">
    <citation type="submission" date="2024-07" db="EMBL/GenBank/DDBJ databases">
        <authorList>
            <person name="Kim Y.J."/>
            <person name="Jeong J.Y."/>
        </authorList>
    </citation>
    <scope>NUCLEOTIDE SEQUENCE</scope>
    <source>
        <strain evidence="1">GIHE-MW2</strain>
    </source>
</reference>
<evidence type="ECO:0000313" key="1">
    <source>
        <dbReference type="EMBL" id="XCM36891.1"/>
    </source>
</evidence>
<dbReference type="InterPro" id="IPR036388">
    <property type="entry name" value="WH-like_DNA-bd_sf"/>
</dbReference>
<gene>
    <name evidence="1" type="ORF">ABWT76_005680</name>
</gene>
<dbReference type="InterPro" id="IPR009057">
    <property type="entry name" value="Homeodomain-like_sf"/>
</dbReference>
<proteinExistence type="predicted"/>